<gene>
    <name evidence="1" type="ORF">QFZ56_005782</name>
</gene>
<sequence>MPGRQFHGPAHTKRQGAFAWHLRQYDRLMHTYRIGNAAVLPGFGADAEGRLVHGGNPAAERDERP</sequence>
<dbReference type="Proteomes" id="UP001243364">
    <property type="component" value="Unassembled WGS sequence"/>
</dbReference>
<accession>A0ABU0Q885</accession>
<organism evidence="1 2">
    <name type="scientific">Streptomyces achromogenes</name>
    <dbReference type="NCBI Taxonomy" id="67255"/>
    <lineage>
        <taxon>Bacteria</taxon>
        <taxon>Bacillati</taxon>
        <taxon>Actinomycetota</taxon>
        <taxon>Actinomycetes</taxon>
        <taxon>Kitasatosporales</taxon>
        <taxon>Streptomycetaceae</taxon>
        <taxon>Streptomyces</taxon>
    </lineage>
</organism>
<protein>
    <submittedName>
        <fullName evidence="1">Uncharacterized protein</fullName>
    </submittedName>
</protein>
<keyword evidence="2" id="KW-1185">Reference proteome</keyword>
<reference evidence="1 2" key="1">
    <citation type="submission" date="2023-07" db="EMBL/GenBank/DDBJ databases">
        <title>Comparative genomics of wheat-associated soil bacteria to identify genetic determinants of phenazine resistance.</title>
        <authorList>
            <person name="Mouncey N."/>
        </authorList>
    </citation>
    <scope>NUCLEOTIDE SEQUENCE [LARGE SCALE GENOMIC DNA]</scope>
    <source>
        <strain evidence="1 2">W4I19-2</strain>
    </source>
</reference>
<evidence type="ECO:0000313" key="2">
    <source>
        <dbReference type="Proteomes" id="UP001243364"/>
    </source>
</evidence>
<comment type="caution">
    <text evidence="1">The sequence shown here is derived from an EMBL/GenBank/DDBJ whole genome shotgun (WGS) entry which is preliminary data.</text>
</comment>
<evidence type="ECO:0000313" key="1">
    <source>
        <dbReference type="EMBL" id="MDQ0686819.1"/>
    </source>
</evidence>
<proteinExistence type="predicted"/>
<name>A0ABU0Q885_STRAH</name>
<dbReference type="EMBL" id="JAUSYA010000001">
    <property type="protein sequence ID" value="MDQ0686819.1"/>
    <property type="molecule type" value="Genomic_DNA"/>
</dbReference>